<dbReference type="InterPro" id="IPR000182">
    <property type="entry name" value="GNAT_dom"/>
</dbReference>
<dbReference type="PROSITE" id="PS51186">
    <property type="entry name" value="GNAT"/>
    <property type="match status" value="1"/>
</dbReference>
<dbReference type="Proteomes" id="UP001319827">
    <property type="component" value="Chromosome"/>
</dbReference>
<evidence type="ECO:0000313" key="2">
    <source>
        <dbReference type="EMBL" id="BCR06527.1"/>
    </source>
</evidence>
<dbReference type="InterPro" id="IPR052729">
    <property type="entry name" value="Acyl/Acetyltrans_Enzymes"/>
</dbReference>
<dbReference type="InterPro" id="IPR016181">
    <property type="entry name" value="Acyl_CoA_acyltransferase"/>
</dbReference>
<gene>
    <name evidence="2" type="ORF">DESUT3_35960</name>
</gene>
<organism evidence="2 3">
    <name type="scientific">Desulfuromonas versatilis</name>
    <dbReference type="NCBI Taxonomy" id="2802975"/>
    <lineage>
        <taxon>Bacteria</taxon>
        <taxon>Pseudomonadati</taxon>
        <taxon>Thermodesulfobacteriota</taxon>
        <taxon>Desulfuromonadia</taxon>
        <taxon>Desulfuromonadales</taxon>
        <taxon>Desulfuromonadaceae</taxon>
        <taxon>Desulfuromonas</taxon>
    </lineage>
</organism>
<dbReference type="PANTHER" id="PTHR47237:SF1">
    <property type="entry name" value="SLL0310 PROTEIN"/>
    <property type="match status" value="1"/>
</dbReference>
<name>A0ABM8I1D2_9BACT</name>
<dbReference type="SUPFAM" id="SSF55729">
    <property type="entry name" value="Acyl-CoA N-acyltransferases (Nat)"/>
    <property type="match status" value="1"/>
</dbReference>
<dbReference type="CDD" id="cd04301">
    <property type="entry name" value="NAT_SF"/>
    <property type="match status" value="1"/>
</dbReference>
<feature type="domain" description="N-acetyltransferase" evidence="1">
    <location>
        <begin position="1"/>
        <end position="136"/>
    </location>
</feature>
<reference evidence="2 3" key="1">
    <citation type="journal article" date="2016" name="C (Basel)">
        <title>Selective Growth of and Electricity Production by Marine Exoelectrogenic Bacteria in Self-Aggregated Hydrogel of Microbially Reduced Graphene Oxide.</title>
        <authorList>
            <person name="Yoshida N."/>
            <person name="Goto Y."/>
            <person name="Miyata Y."/>
        </authorList>
    </citation>
    <scope>NUCLEOTIDE SEQUENCE [LARGE SCALE GENOMIC DNA]</scope>
    <source>
        <strain evidence="2 3">NIT-T3</strain>
    </source>
</reference>
<proteinExistence type="predicted"/>
<evidence type="ECO:0000313" key="3">
    <source>
        <dbReference type="Proteomes" id="UP001319827"/>
    </source>
</evidence>
<protein>
    <submittedName>
        <fullName evidence="2">N-acetyltransferase</fullName>
    </submittedName>
</protein>
<accession>A0ABM8I1D2</accession>
<sequence>MEIRSIKPEHWPAFVELASLEGWRVPPQELALFKGELADCAFCLSCEAEPRGFVTALVHQRSGWIGNLIVPAEFRGRGYGRLLFRHGLEVLEARGVESVWLTASPMGRPLYEQHGFQVIGGIERWSLAVVGSELPPCAPPGDASLLLAGDALVWGESRQRLLSPLAGGGQVLAVGNSVALLQQAGPLQVLGPWISPELCPRENRQLLMAVLAAAGAGVELVVDLLETSPVRMLLSAAGFTPKGRCDLMARGPREGVELAPLVALASLGSMG</sequence>
<dbReference type="Gene3D" id="3.40.630.30">
    <property type="match status" value="1"/>
</dbReference>
<dbReference type="PANTHER" id="PTHR47237">
    <property type="entry name" value="SLL0310 PROTEIN"/>
    <property type="match status" value="1"/>
</dbReference>
<dbReference type="EMBL" id="AP024355">
    <property type="protein sequence ID" value="BCR06527.1"/>
    <property type="molecule type" value="Genomic_DNA"/>
</dbReference>
<dbReference type="Pfam" id="PF00583">
    <property type="entry name" value="Acetyltransf_1"/>
    <property type="match status" value="1"/>
</dbReference>
<evidence type="ECO:0000259" key="1">
    <source>
        <dbReference type="PROSITE" id="PS51186"/>
    </source>
</evidence>
<keyword evidence="3" id="KW-1185">Reference proteome</keyword>
<dbReference type="RefSeq" id="WP_221249902.1">
    <property type="nucleotide sequence ID" value="NZ_AP024355.1"/>
</dbReference>
<reference evidence="2 3" key="2">
    <citation type="journal article" date="2021" name="Int. J. Syst. Evol. Microbiol.">
        <title>Isolation and Polyphasic Characterization of Desulfuromonas versatilis sp. Nov., an Electrogenic Bacteria Capable of Versatile Metabolism Isolated from a Graphene Oxide-Reducing Enrichment Culture.</title>
        <authorList>
            <person name="Xie L."/>
            <person name="Yoshida N."/>
            <person name="Ishii S."/>
            <person name="Meng L."/>
        </authorList>
    </citation>
    <scope>NUCLEOTIDE SEQUENCE [LARGE SCALE GENOMIC DNA]</scope>
    <source>
        <strain evidence="2 3">NIT-T3</strain>
    </source>
</reference>